<dbReference type="AlphaFoldDB" id="A0A6L2K1I8"/>
<organism evidence="2">
    <name type="scientific">Tanacetum cinerariifolium</name>
    <name type="common">Dalmatian daisy</name>
    <name type="synonym">Chrysanthemum cinerariifolium</name>
    <dbReference type="NCBI Taxonomy" id="118510"/>
    <lineage>
        <taxon>Eukaryota</taxon>
        <taxon>Viridiplantae</taxon>
        <taxon>Streptophyta</taxon>
        <taxon>Embryophyta</taxon>
        <taxon>Tracheophyta</taxon>
        <taxon>Spermatophyta</taxon>
        <taxon>Magnoliopsida</taxon>
        <taxon>eudicotyledons</taxon>
        <taxon>Gunneridae</taxon>
        <taxon>Pentapetalae</taxon>
        <taxon>asterids</taxon>
        <taxon>campanulids</taxon>
        <taxon>Asterales</taxon>
        <taxon>Asteraceae</taxon>
        <taxon>Asteroideae</taxon>
        <taxon>Anthemideae</taxon>
        <taxon>Anthemidinae</taxon>
        <taxon>Tanacetum</taxon>
    </lineage>
</organism>
<dbReference type="SUPFAM" id="SSF56219">
    <property type="entry name" value="DNase I-like"/>
    <property type="match status" value="1"/>
</dbReference>
<evidence type="ECO:0008006" key="3">
    <source>
        <dbReference type="Google" id="ProtNLM"/>
    </source>
</evidence>
<feature type="non-terminal residue" evidence="2">
    <location>
        <position position="1"/>
    </location>
</feature>
<protein>
    <recommendedName>
        <fullName evidence="3">RNA-directed DNA polymerase, eukaryota, reverse transcriptase zinc-binding domain protein</fullName>
    </recommendedName>
</protein>
<dbReference type="Gene3D" id="3.60.10.10">
    <property type="entry name" value="Endonuclease/exonuclease/phosphatase"/>
    <property type="match status" value="1"/>
</dbReference>
<proteinExistence type="predicted"/>
<evidence type="ECO:0000256" key="1">
    <source>
        <dbReference type="SAM" id="MobiDB-lite"/>
    </source>
</evidence>
<sequence>TKPKVNFKWEKKQPNKASTSTSNLDENLTREDTIQQVKTKQLLMSHKGVGTPYVVTAMRDFHECVEDLEITDVNSSGLHFTWNQKPSGMDGILKKIDRIMANLEVSNVFAGASAFFHPYRTSDHTPAILRIPMISPTRPKTFKFANILLNQPRLKGNIFDTVKRLRVKLDVVQLALDSDPSNYDIHEEEVAYLNAFIKASRVEERFL</sequence>
<feature type="compositionally biased region" description="Polar residues" evidence="1">
    <location>
        <begin position="15"/>
        <end position="25"/>
    </location>
</feature>
<evidence type="ECO:0000313" key="2">
    <source>
        <dbReference type="EMBL" id="GEU42889.1"/>
    </source>
</evidence>
<dbReference type="PANTHER" id="PTHR33710:SF71">
    <property type="entry name" value="ENDONUCLEASE_EXONUCLEASE_PHOSPHATASE DOMAIN-CONTAINING PROTEIN"/>
    <property type="match status" value="1"/>
</dbReference>
<comment type="caution">
    <text evidence="2">The sequence shown here is derived from an EMBL/GenBank/DDBJ whole genome shotgun (WGS) entry which is preliminary data.</text>
</comment>
<dbReference type="InterPro" id="IPR036691">
    <property type="entry name" value="Endo/exonu/phosph_ase_sf"/>
</dbReference>
<reference evidence="2" key="1">
    <citation type="journal article" date="2019" name="Sci. Rep.">
        <title>Draft genome of Tanacetum cinerariifolium, the natural source of mosquito coil.</title>
        <authorList>
            <person name="Yamashiro T."/>
            <person name="Shiraishi A."/>
            <person name="Satake H."/>
            <person name="Nakayama K."/>
        </authorList>
    </citation>
    <scope>NUCLEOTIDE SEQUENCE</scope>
</reference>
<gene>
    <name evidence="2" type="ORF">Tci_014867</name>
</gene>
<dbReference type="EMBL" id="BKCJ010001630">
    <property type="protein sequence ID" value="GEU42889.1"/>
    <property type="molecule type" value="Genomic_DNA"/>
</dbReference>
<dbReference type="PANTHER" id="PTHR33710">
    <property type="entry name" value="BNAC02G09200D PROTEIN"/>
    <property type="match status" value="1"/>
</dbReference>
<name>A0A6L2K1I8_TANCI</name>
<feature type="region of interest" description="Disordered" evidence="1">
    <location>
        <begin position="1"/>
        <end position="25"/>
    </location>
</feature>
<accession>A0A6L2K1I8</accession>